<accession>A0A194WWE9</accession>
<gene>
    <name evidence="1" type="ORF">LY89DRAFT_653420</name>
</gene>
<dbReference type="EMBL" id="KQ947425">
    <property type="protein sequence ID" value="KUJ11907.1"/>
    <property type="molecule type" value="Genomic_DNA"/>
</dbReference>
<dbReference type="SUPFAM" id="SSF51182">
    <property type="entry name" value="RmlC-like cupins"/>
    <property type="match status" value="2"/>
</dbReference>
<dbReference type="GeneID" id="28821977"/>
<dbReference type="InterPro" id="IPR011051">
    <property type="entry name" value="RmlC_Cupin_sf"/>
</dbReference>
<dbReference type="KEGG" id="psco:LY89DRAFT_653420"/>
<name>A0A194WWE9_MOLSC</name>
<reference evidence="1 2" key="1">
    <citation type="submission" date="2015-10" db="EMBL/GenBank/DDBJ databases">
        <title>Full genome of DAOMC 229536 Phialocephala scopiformis, a fungal endophyte of spruce producing the potent anti-insectan compound rugulosin.</title>
        <authorList>
            <consortium name="DOE Joint Genome Institute"/>
            <person name="Walker A.K."/>
            <person name="Frasz S.L."/>
            <person name="Seifert K.A."/>
            <person name="Miller J.D."/>
            <person name="Mondo S.J."/>
            <person name="Labutti K."/>
            <person name="Lipzen A."/>
            <person name="Dockter R."/>
            <person name="Kennedy M."/>
            <person name="Grigoriev I.V."/>
            <person name="Spatafora J.W."/>
        </authorList>
    </citation>
    <scope>NUCLEOTIDE SEQUENCE [LARGE SCALE GENOMIC DNA]</scope>
    <source>
        <strain evidence="1 2">CBS 120377</strain>
    </source>
</reference>
<dbReference type="AlphaFoldDB" id="A0A194WWE9"/>
<dbReference type="InParanoid" id="A0A194WWE9"/>
<evidence type="ECO:0000313" key="2">
    <source>
        <dbReference type="Proteomes" id="UP000070700"/>
    </source>
</evidence>
<organism evidence="1 2">
    <name type="scientific">Mollisia scopiformis</name>
    <name type="common">Conifer needle endophyte fungus</name>
    <name type="synonym">Phialocephala scopiformis</name>
    <dbReference type="NCBI Taxonomy" id="149040"/>
    <lineage>
        <taxon>Eukaryota</taxon>
        <taxon>Fungi</taxon>
        <taxon>Dikarya</taxon>
        <taxon>Ascomycota</taxon>
        <taxon>Pezizomycotina</taxon>
        <taxon>Leotiomycetes</taxon>
        <taxon>Helotiales</taxon>
        <taxon>Mollisiaceae</taxon>
        <taxon>Mollisia</taxon>
    </lineage>
</organism>
<proteinExistence type="predicted"/>
<dbReference type="Proteomes" id="UP000070700">
    <property type="component" value="Unassembled WGS sequence"/>
</dbReference>
<dbReference type="OrthoDB" id="4489274at2759"/>
<protein>
    <submittedName>
        <fullName evidence="1">Uncharacterized protein</fullName>
    </submittedName>
</protein>
<dbReference type="RefSeq" id="XP_018066262.1">
    <property type="nucleotide sequence ID" value="XM_018212251.1"/>
</dbReference>
<sequence length="288" mass="32149">MPEIIHAPSHPFKALGFKHRVGEPQFKHLFQGLPYLPNTNTPNPNNYLFSLALQKSFYSPIHKHNFEQFRYAHSGSFSISPSLTIEEGELCYHPEGVEYGPQNDVEDGVEHILLILQFGGTSGQGYLAYEELLGVQKELAEKGRFEGGRYFADGKEKEGVDGFQACWETVNGRDLVYPAPRYAGPVLVKPQNFGWVRKGEGVSKKVLGVFTERETRAEMWKVEDGGRFEAKAAEDALQLLFVTKGSGQVDGEELDRESAVRLVPGEEAVISSNRGMEILKLVIPEVPH</sequence>
<evidence type="ECO:0000313" key="1">
    <source>
        <dbReference type="EMBL" id="KUJ11907.1"/>
    </source>
</evidence>
<keyword evidence="2" id="KW-1185">Reference proteome</keyword>